<organism evidence="3 4">
    <name type="scientific">Raoultella lignicola</name>
    <dbReference type="NCBI Taxonomy" id="3040939"/>
    <lineage>
        <taxon>Bacteria</taxon>
        <taxon>Pseudomonadati</taxon>
        <taxon>Pseudomonadota</taxon>
        <taxon>Gammaproteobacteria</taxon>
        <taxon>Enterobacterales</taxon>
        <taxon>Enterobacteriaceae</taxon>
        <taxon>Klebsiella/Raoultella group</taxon>
        <taxon>Raoultella</taxon>
    </lineage>
</organism>
<dbReference type="GO" id="GO:0016757">
    <property type="term" value="F:glycosyltransferase activity"/>
    <property type="evidence" value="ECO:0007669"/>
    <property type="project" value="UniProtKB-KW"/>
</dbReference>
<dbReference type="RefSeq" id="WP_331851611.1">
    <property type="nucleotide sequence ID" value="NZ_JARXNK020000106.1"/>
</dbReference>
<comment type="caution">
    <text evidence="3">The sequence shown here is derived from an EMBL/GenBank/DDBJ whole genome shotgun (WGS) entry which is preliminary data.</text>
</comment>
<dbReference type="EC" id="2.4.-.-" evidence="3"/>
<feature type="domain" description="Glycosyltransferase 2-like" evidence="2">
    <location>
        <begin position="21"/>
        <end position="120"/>
    </location>
</feature>
<dbReference type="PANTHER" id="PTHR43630:SF2">
    <property type="entry name" value="GLYCOSYLTRANSFERASE"/>
    <property type="match status" value="1"/>
</dbReference>
<keyword evidence="3" id="KW-0808">Transferase</keyword>
<proteinExistence type="inferred from homology"/>
<dbReference type="PANTHER" id="PTHR43630">
    <property type="entry name" value="POLY-BETA-1,6-N-ACETYL-D-GLUCOSAMINE SYNTHASE"/>
    <property type="match status" value="1"/>
</dbReference>
<evidence type="ECO:0000313" key="4">
    <source>
        <dbReference type="Proteomes" id="UP001312893"/>
    </source>
</evidence>
<name>A0ABU9FE32_9ENTR</name>
<evidence type="ECO:0000256" key="1">
    <source>
        <dbReference type="ARBA" id="ARBA00038494"/>
    </source>
</evidence>
<dbReference type="Proteomes" id="UP001312893">
    <property type="component" value="Unassembled WGS sequence"/>
</dbReference>
<evidence type="ECO:0000313" key="3">
    <source>
        <dbReference type="EMBL" id="MEL0554653.1"/>
    </source>
</evidence>
<evidence type="ECO:0000259" key="2">
    <source>
        <dbReference type="Pfam" id="PF00535"/>
    </source>
</evidence>
<accession>A0ABU9FE32</accession>
<gene>
    <name evidence="3" type="ORF">QFI96_023505</name>
</gene>
<dbReference type="SUPFAM" id="SSF53448">
    <property type="entry name" value="Nucleotide-diphospho-sugar transferases"/>
    <property type="match status" value="1"/>
</dbReference>
<dbReference type="Gene3D" id="3.90.550.10">
    <property type="entry name" value="Spore Coat Polysaccharide Biosynthesis Protein SpsA, Chain A"/>
    <property type="match status" value="1"/>
</dbReference>
<sequence length="355" mass="41380">MEYKSSFSKDSSEMDIYAIVLYRDNESSIGKCISSLTFCFDKILLINTGSADSSNDIIDKKKKHFNGKIIIEHYTWSDDFSSARNFALSKITSGWCCFFDSDEWISKEESTKLISTLDKFTHHTNIKNCFLSPVIDNNGNIFSFTTGRFFIKESGLKFTDSVHEEIFQPSHRKIENIRVNITINHDGYITKTQTKKANRNHKLVSRELSKKPLSIKYKFYMHRLRIQKCTSSNYRNIFSALHFLKFISLSNKHTEYSIELAISILVFSIKYRTYDSINDLQNMITPLMMTLDILYMLSIVRIDREDSLQDILYFLNKHRTAAANHPLSYLQLDLKKIDDLILFCTSNIKNNTRNN</sequence>
<keyword evidence="4" id="KW-1185">Reference proteome</keyword>
<reference evidence="3 4" key="1">
    <citation type="submission" date="2024-04" db="EMBL/GenBank/DDBJ databases">
        <title>Two novel Raoultella species associated with bleeding cankers of broadleaf hosts, Raoultella scottia sp. nov. and Raoultella lignicola sp. nov.</title>
        <authorList>
            <person name="Brady C.L."/>
        </authorList>
    </citation>
    <scope>NUCLEOTIDE SEQUENCE [LARGE SCALE GENOMIC DNA]</scope>
    <source>
        <strain evidence="3 4">TW_WC1a.1</strain>
    </source>
</reference>
<comment type="similarity">
    <text evidence="1">Belongs to the glycosyltransferase 2 family. WaaE/KdtX subfamily.</text>
</comment>
<dbReference type="Pfam" id="PF00535">
    <property type="entry name" value="Glycos_transf_2"/>
    <property type="match status" value="1"/>
</dbReference>
<dbReference type="InterPro" id="IPR029044">
    <property type="entry name" value="Nucleotide-diphossugar_trans"/>
</dbReference>
<protein>
    <submittedName>
        <fullName evidence="3">Glycosyltransferase</fullName>
        <ecNumber evidence="3">2.4.-.-</ecNumber>
    </submittedName>
</protein>
<dbReference type="InterPro" id="IPR001173">
    <property type="entry name" value="Glyco_trans_2-like"/>
</dbReference>
<dbReference type="EMBL" id="JARXNK020000106">
    <property type="protein sequence ID" value="MEL0554653.1"/>
    <property type="molecule type" value="Genomic_DNA"/>
</dbReference>
<keyword evidence="3" id="KW-0328">Glycosyltransferase</keyword>